<dbReference type="Pfam" id="PF00672">
    <property type="entry name" value="HAMP"/>
    <property type="match status" value="1"/>
</dbReference>
<evidence type="ECO:0000256" key="5">
    <source>
        <dbReference type="ARBA" id="ARBA00022989"/>
    </source>
</evidence>
<evidence type="ECO:0000259" key="10">
    <source>
        <dbReference type="PROSITE" id="PS50111"/>
    </source>
</evidence>
<evidence type="ECO:0000256" key="9">
    <source>
        <dbReference type="SAM" id="Phobius"/>
    </source>
</evidence>
<keyword evidence="4 9" id="KW-0812">Transmembrane</keyword>
<dbReference type="InterPro" id="IPR003660">
    <property type="entry name" value="HAMP_dom"/>
</dbReference>
<dbReference type="InterPro" id="IPR004089">
    <property type="entry name" value="MCPsignal_dom"/>
</dbReference>
<dbReference type="GO" id="GO:0005886">
    <property type="term" value="C:plasma membrane"/>
    <property type="evidence" value="ECO:0007669"/>
    <property type="project" value="UniProtKB-SubCell"/>
</dbReference>
<organism evidence="12 13">
    <name type="scientific">Tenuifilum thalassicum</name>
    <dbReference type="NCBI Taxonomy" id="2590900"/>
    <lineage>
        <taxon>Bacteria</taxon>
        <taxon>Pseudomonadati</taxon>
        <taxon>Bacteroidota</taxon>
        <taxon>Bacteroidia</taxon>
        <taxon>Bacteroidales</taxon>
        <taxon>Tenuifilaceae</taxon>
        <taxon>Tenuifilum</taxon>
    </lineage>
</organism>
<evidence type="ECO:0000259" key="11">
    <source>
        <dbReference type="PROSITE" id="PS50885"/>
    </source>
</evidence>
<dbReference type="Pfam" id="PF00015">
    <property type="entry name" value="MCPsignal"/>
    <property type="match status" value="1"/>
</dbReference>
<evidence type="ECO:0000313" key="13">
    <source>
        <dbReference type="Proteomes" id="UP000500961"/>
    </source>
</evidence>
<comment type="subcellular location">
    <subcellularLocation>
        <location evidence="1">Cell membrane</location>
        <topology evidence="1">Multi-pass membrane protein</topology>
    </subcellularLocation>
</comment>
<keyword evidence="8" id="KW-0807">Transducer</keyword>
<name>A0A7D4BZB5_9BACT</name>
<dbReference type="Pfam" id="PF02743">
    <property type="entry name" value="dCache_1"/>
    <property type="match status" value="1"/>
</dbReference>
<evidence type="ECO:0000256" key="4">
    <source>
        <dbReference type="ARBA" id="ARBA00022692"/>
    </source>
</evidence>
<keyword evidence="13" id="KW-1185">Reference proteome</keyword>
<dbReference type="PANTHER" id="PTHR43531">
    <property type="entry name" value="PROTEIN ICFG"/>
    <property type="match status" value="1"/>
</dbReference>
<feature type="domain" description="Methyl-accepting transducer" evidence="10">
    <location>
        <begin position="402"/>
        <end position="617"/>
    </location>
</feature>
<dbReference type="CDD" id="cd18774">
    <property type="entry name" value="PDC2_HK_sensor"/>
    <property type="match status" value="1"/>
</dbReference>
<dbReference type="GO" id="GO:0007165">
    <property type="term" value="P:signal transduction"/>
    <property type="evidence" value="ECO:0007669"/>
    <property type="project" value="UniProtKB-KW"/>
</dbReference>
<dbReference type="RefSeq" id="WP_173073542.1">
    <property type="nucleotide sequence ID" value="NZ_CP041345.1"/>
</dbReference>
<dbReference type="InterPro" id="IPR051310">
    <property type="entry name" value="MCP_chemotaxis"/>
</dbReference>
<dbReference type="PANTHER" id="PTHR43531:SF11">
    <property type="entry name" value="METHYL-ACCEPTING CHEMOTAXIS PROTEIN 3"/>
    <property type="match status" value="1"/>
</dbReference>
<evidence type="ECO:0000256" key="1">
    <source>
        <dbReference type="ARBA" id="ARBA00004651"/>
    </source>
</evidence>
<evidence type="ECO:0000256" key="7">
    <source>
        <dbReference type="ARBA" id="ARBA00029447"/>
    </source>
</evidence>
<keyword evidence="3" id="KW-0145">Chemotaxis</keyword>
<evidence type="ECO:0000256" key="3">
    <source>
        <dbReference type="ARBA" id="ARBA00022500"/>
    </source>
</evidence>
<evidence type="ECO:0000256" key="2">
    <source>
        <dbReference type="ARBA" id="ARBA00022475"/>
    </source>
</evidence>
<dbReference type="PROSITE" id="PS50885">
    <property type="entry name" value="HAMP"/>
    <property type="match status" value="1"/>
</dbReference>
<dbReference type="KEGG" id="ttz:FHG85_04890"/>
<feature type="transmembrane region" description="Helical" evidence="9">
    <location>
        <begin position="12"/>
        <end position="30"/>
    </location>
</feature>
<keyword evidence="6 9" id="KW-0472">Membrane</keyword>
<evidence type="ECO:0000256" key="6">
    <source>
        <dbReference type="ARBA" id="ARBA00023136"/>
    </source>
</evidence>
<accession>A0A7D4BZB5</accession>
<protein>
    <submittedName>
        <fullName evidence="12">Methyl-accepting chemotaxis protein</fullName>
    </submittedName>
</protein>
<dbReference type="SMART" id="SM00304">
    <property type="entry name" value="HAMP"/>
    <property type="match status" value="1"/>
</dbReference>
<dbReference type="CDD" id="cd12913">
    <property type="entry name" value="PDC1_MCP_like"/>
    <property type="match status" value="1"/>
</dbReference>
<dbReference type="Proteomes" id="UP000500961">
    <property type="component" value="Chromosome"/>
</dbReference>
<keyword evidence="5 9" id="KW-1133">Transmembrane helix</keyword>
<evidence type="ECO:0000256" key="8">
    <source>
        <dbReference type="PROSITE-ProRule" id="PRU00284"/>
    </source>
</evidence>
<dbReference type="CDD" id="cd06225">
    <property type="entry name" value="HAMP"/>
    <property type="match status" value="1"/>
</dbReference>
<sequence>MKLKLKSILVKLSLLVGGSIFIIISTLVLFSTKNAQRVAIDNAKSEAVAVSINYADQIKHRMNKAMLSARSLANALSYVAIYGTKNAITREQVQRMAGQVLLSDSDYLGFTICFEPDAFDGKDSLYVNKPGHDASGRFISYLTKSDTGGFVVEPLIDYTNSEKAPWYYRPKELQTDFVTEPIHYPVQGKMVYMVSFMAPIIGNGKFLGVTGIDYTIDFIQDLVSKSYLLERGAKIAILSNEGIFVASTIDPEQIGKSLKDYEPDDFVNQLKLLKSGEVLKEEKDGWLNVFVPIYVGNSKLPWQLRLAIPMSYITANAQSLMWYQIILGLIMMVIGISLLIFALRKIVKPLYKLVDVTDRVAEGDLSMQLNDKVTNDEIGKIFLAMKNMVEKLRDMIMGIRDSAQSFTQAASQLSQGSILLSERTNEQASSVEEISSSMEEMVLSIQKNTNNTKETEKFAMMAAERGKIGNKSVISAVKSMMLINEKINLITDIAFQTNMLAINAAVEAARAGEQGKGFAVVASEVRKLAEHSKAVADEIGQFASSSVATAEQVGKEFETILPLIEKTAQLIKDIASTSLDQNSGATMVGDSIKQLNELTLHNASLAEEIASSAEELSSQAQQLFEMVENFKL</sequence>
<dbReference type="InterPro" id="IPR033479">
    <property type="entry name" value="dCache_1"/>
</dbReference>
<dbReference type="AlphaFoldDB" id="A0A7D4BZB5"/>
<dbReference type="Gene3D" id="1.10.287.950">
    <property type="entry name" value="Methyl-accepting chemotaxis protein"/>
    <property type="match status" value="1"/>
</dbReference>
<dbReference type="GO" id="GO:0004888">
    <property type="term" value="F:transmembrane signaling receptor activity"/>
    <property type="evidence" value="ECO:0007669"/>
    <property type="project" value="TreeGrafter"/>
</dbReference>
<keyword evidence="2" id="KW-1003">Cell membrane</keyword>
<dbReference type="GO" id="GO:0006935">
    <property type="term" value="P:chemotaxis"/>
    <property type="evidence" value="ECO:0007669"/>
    <property type="project" value="UniProtKB-KW"/>
</dbReference>
<evidence type="ECO:0000313" key="12">
    <source>
        <dbReference type="EMBL" id="QKG79624.1"/>
    </source>
</evidence>
<dbReference type="Gene3D" id="3.30.450.20">
    <property type="entry name" value="PAS domain"/>
    <property type="match status" value="2"/>
</dbReference>
<gene>
    <name evidence="12" type="ORF">FHG85_04890</name>
</gene>
<dbReference type="EMBL" id="CP041345">
    <property type="protein sequence ID" value="QKG79624.1"/>
    <property type="molecule type" value="Genomic_DNA"/>
</dbReference>
<dbReference type="SMART" id="SM00283">
    <property type="entry name" value="MA"/>
    <property type="match status" value="1"/>
</dbReference>
<dbReference type="SUPFAM" id="SSF58104">
    <property type="entry name" value="Methyl-accepting chemotaxis protein (MCP) signaling domain"/>
    <property type="match status" value="1"/>
</dbReference>
<comment type="similarity">
    <text evidence="7">Belongs to the methyl-accepting chemotaxis (MCP) protein family.</text>
</comment>
<proteinExistence type="inferred from homology"/>
<feature type="domain" description="HAMP" evidence="11">
    <location>
        <begin position="344"/>
        <end position="397"/>
    </location>
</feature>
<dbReference type="PROSITE" id="PS50111">
    <property type="entry name" value="CHEMOTAXIS_TRANSDUC_2"/>
    <property type="match status" value="1"/>
</dbReference>
<feature type="transmembrane region" description="Helical" evidence="9">
    <location>
        <begin position="320"/>
        <end position="343"/>
    </location>
</feature>
<reference evidence="12 13" key="1">
    <citation type="submission" date="2019-07" db="EMBL/GenBank/DDBJ databases">
        <title>Thalassofilum flectens gen. nov., sp. nov., a novel moderate thermophilic anaerobe from a shallow sea hot spring in Kunashir Island (Russia), representing a new family in the order Bacteroidales, and proposal of Thalassofilacea fam. nov.</title>
        <authorList>
            <person name="Kochetkova T.V."/>
            <person name="Podosokorskaya O.A."/>
            <person name="Novikov A."/>
            <person name="Elcheninov A.G."/>
            <person name="Toshchakov S.V."/>
            <person name="Kublanov I.V."/>
        </authorList>
    </citation>
    <scope>NUCLEOTIDE SEQUENCE [LARGE SCALE GENOMIC DNA]</scope>
    <source>
        <strain evidence="12 13">38-H</strain>
    </source>
</reference>